<dbReference type="FunFam" id="3.40.50.720:FF:000428">
    <property type="entry name" value="Leucoanthocyanidin reductase"/>
    <property type="match status" value="1"/>
</dbReference>
<sequence length="342" mass="36992">MATAAAGDRKKTACVTGGNGYIASTLIKMLLEKGYVVKTTVRNPEDKEKNSHLEELKELGTLEVFRAELEDEGSFDEAIAGCDYAFLLAAPVNYTAPNPEKELIEPAVQGTLNVLRSCVKAGTVKRVVLTSSTAAVSSRPLEGDGNVLDEDSWSDVEILTAKRTGLWAYPVSKVLLEKAARKFAAEHGVNLVTLCPSVTVGEAPDRKVYTTVPAILSLLSGDEAELRVLKGIEKAFGSVPLVHVDDVCRAEVFVAETEELPAGRYICNGLDTTIGETAKFLAEKYPEYNVNTNLSGEVLEKPIVLLPSTKLIGQGFQFKYNTLAEIYNDMVDYGKTLGILPN</sequence>
<accession>A0A5J9T920</accession>
<dbReference type="GO" id="GO:0016616">
    <property type="term" value="F:oxidoreductase activity, acting on the CH-OH group of donors, NAD or NADP as acceptor"/>
    <property type="evidence" value="ECO:0007669"/>
    <property type="project" value="TreeGrafter"/>
</dbReference>
<dbReference type="CDD" id="cd08958">
    <property type="entry name" value="FR_SDR_e"/>
    <property type="match status" value="1"/>
</dbReference>
<dbReference type="OrthoDB" id="2735536at2759"/>
<evidence type="ECO:0000313" key="3">
    <source>
        <dbReference type="EMBL" id="TVU07071.1"/>
    </source>
</evidence>
<dbReference type="InterPro" id="IPR001509">
    <property type="entry name" value="Epimerase_deHydtase"/>
</dbReference>
<keyword evidence="1" id="KW-0560">Oxidoreductase</keyword>
<dbReference type="Proteomes" id="UP000324897">
    <property type="component" value="Unassembled WGS sequence"/>
</dbReference>
<dbReference type="PANTHER" id="PTHR10366:SF837">
    <property type="entry name" value="ANTHOCYANIDIN REDUCTASE"/>
    <property type="match status" value="1"/>
</dbReference>
<evidence type="ECO:0000256" key="1">
    <source>
        <dbReference type="ARBA" id="ARBA00023002"/>
    </source>
</evidence>
<dbReference type="PANTHER" id="PTHR10366">
    <property type="entry name" value="NAD DEPENDENT EPIMERASE/DEHYDRATASE"/>
    <property type="match status" value="1"/>
</dbReference>
<proteinExistence type="predicted"/>
<keyword evidence="4" id="KW-1185">Reference proteome</keyword>
<protein>
    <recommendedName>
        <fullName evidence="2">NAD-dependent epimerase/dehydratase domain-containing protein</fullName>
    </recommendedName>
</protein>
<dbReference type="InterPro" id="IPR050425">
    <property type="entry name" value="NAD(P)_dehydrat-like"/>
</dbReference>
<organism evidence="3 4">
    <name type="scientific">Eragrostis curvula</name>
    <name type="common">weeping love grass</name>
    <dbReference type="NCBI Taxonomy" id="38414"/>
    <lineage>
        <taxon>Eukaryota</taxon>
        <taxon>Viridiplantae</taxon>
        <taxon>Streptophyta</taxon>
        <taxon>Embryophyta</taxon>
        <taxon>Tracheophyta</taxon>
        <taxon>Spermatophyta</taxon>
        <taxon>Magnoliopsida</taxon>
        <taxon>Liliopsida</taxon>
        <taxon>Poales</taxon>
        <taxon>Poaceae</taxon>
        <taxon>PACMAD clade</taxon>
        <taxon>Chloridoideae</taxon>
        <taxon>Eragrostideae</taxon>
        <taxon>Eragrostidinae</taxon>
        <taxon>Eragrostis</taxon>
    </lineage>
</organism>
<evidence type="ECO:0000313" key="4">
    <source>
        <dbReference type="Proteomes" id="UP000324897"/>
    </source>
</evidence>
<comment type="caution">
    <text evidence="3">The sequence shown here is derived from an EMBL/GenBank/DDBJ whole genome shotgun (WGS) entry which is preliminary data.</text>
</comment>
<dbReference type="Pfam" id="PF01370">
    <property type="entry name" value="Epimerase"/>
    <property type="match status" value="1"/>
</dbReference>
<reference evidence="3 4" key="1">
    <citation type="journal article" date="2019" name="Sci. Rep.">
        <title>A high-quality genome of Eragrostis curvula grass provides insights into Poaceae evolution and supports new strategies to enhance forage quality.</title>
        <authorList>
            <person name="Carballo J."/>
            <person name="Santos B.A.C.M."/>
            <person name="Zappacosta D."/>
            <person name="Garbus I."/>
            <person name="Selva J.P."/>
            <person name="Gallo C.A."/>
            <person name="Diaz A."/>
            <person name="Albertini E."/>
            <person name="Caccamo M."/>
            <person name="Echenique V."/>
        </authorList>
    </citation>
    <scope>NUCLEOTIDE SEQUENCE [LARGE SCALE GENOMIC DNA]</scope>
    <source>
        <strain evidence="4">cv. Victoria</strain>
        <tissue evidence="3">Leaf</tissue>
    </source>
</reference>
<dbReference type="Gramene" id="TVU07071">
    <property type="protein sequence ID" value="TVU07071"/>
    <property type="gene ID" value="EJB05_47111"/>
</dbReference>
<evidence type="ECO:0000259" key="2">
    <source>
        <dbReference type="Pfam" id="PF01370"/>
    </source>
</evidence>
<gene>
    <name evidence="3" type="ORF">EJB05_47111</name>
</gene>
<dbReference type="Gene3D" id="3.40.50.720">
    <property type="entry name" value="NAD(P)-binding Rossmann-like Domain"/>
    <property type="match status" value="1"/>
</dbReference>
<dbReference type="AlphaFoldDB" id="A0A5J9T920"/>
<dbReference type="EMBL" id="RWGY01000045">
    <property type="protein sequence ID" value="TVU07071.1"/>
    <property type="molecule type" value="Genomic_DNA"/>
</dbReference>
<feature type="domain" description="NAD-dependent epimerase/dehydratase" evidence="2">
    <location>
        <begin position="14"/>
        <end position="259"/>
    </location>
</feature>
<name>A0A5J9T920_9POAL</name>
<dbReference type="InterPro" id="IPR036291">
    <property type="entry name" value="NAD(P)-bd_dom_sf"/>
</dbReference>
<dbReference type="SUPFAM" id="SSF51735">
    <property type="entry name" value="NAD(P)-binding Rossmann-fold domains"/>
    <property type="match status" value="1"/>
</dbReference>